<proteinExistence type="predicted"/>
<dbReference type="AlphaFoldDB" id="A0A0C2Y2Y7"/>
<dbReference type="HOGENOM" id="CLU_2483617_0_0_1"/>
<dbReference type="Proteomes" id="UP000053424">
    <property type="component" value="Unassembled WGS sequence"/>
</dbReference>
<gene>
    <name evidence="1" type="ORF">M413DRAFT_449750</name>
</gene>
<accession>A0A0C2Y2Y7</accession>
<sequence length="87" mass="9703">MTMLPPSPLPFFAIFRAPLFSKLPRIGYESRPLPIPIIIICVVLPNPSYPPSQSPLPDTSRPFTTFSDSYHFDDNTQASSLICILPI</sequence>
<protein>
    <submittedName>
        <fullName evidence="1">Uncharacterized protein</fullName>
    </submittedName>
</protein>
<dbReference type="EMBL" id="KN831820">
    <property type="protein sequence ID" value="KIM35457.1"/>
    <property type="molecule type" value="Genomic_DNA"/>
</dbReference>
<reference evidence="1 2" key="1">
    <citation type="submission" date="2014-04" db="EMBL/GenBank/DDBJ databases">
        <authorList>
            <consortium name="DOE Joint Genome Institute"/>
            <person name="Kuo A."/>
            <person name="Gay G."/>
            <person name="Dore J."/>
            <person name="Kohler A."/>
            <person name="Nagy L.G."/>
            <person name="Floudas D."/>
            <person name="Copeland A."/>
            <person name="Barry K.W."/>
            <person name="Cichocki N."/>
            <person name="Veneault-Fourrey C."/>
            <person name="LaButti K."/>
            <person name="Lindquist E.A."/>
            <person name="Lipzen A."/>
            <person name="Lundell T."/>
            <person name="Morin E."/>
            <person name="Murat C."/>
            <person name="Sun H."/>
            <person name="Tunlid A."/>
            <person name="Henrissat B."/>
            <person name="Grigoriev I.V."/>
            <person name="Hibbett D.S."/>
            <person name="Martin F."/>
            <person name="Nordberg H.P."/>
            <person name="Cantor M.N."/>
            <person name="Hua S.X."/>
        </authorList>
    </citation>
    <scope>NUCLEOTIDE SEQUENCE [LARGE SCALE GENOMIC DNA]</scope>
    <source>
        <strain evidence="2">h7</strain>
    </source>
</reference>
<name>A0A0C2Y2Y7_HEBCY</name>
<organism evidence="1 2">
    <name type="scientific">Hebeloma cylindrosporum</name>
    <dbReference type="NCBI Taxonomy" id="76867"/>
    <lineage>
        <taxon>Eukaryota</taxon>
        <taxon>Fungi</taxon>
        <taxon>Dikarya</taxon>
        <taxon>Basidiomycota</taxon>
        <taxon>Agaricomycotina</taxon>
        <taxon>Agaricomycetes</taxon>
        <taxon>Agaricomycetidae</taxon>
        <taxon>Agaricales</taxon>
        <taxon>Agaricineae</taxon>
        <taxon>Hymenogastraceae</taxon>
        <taxon>Hebeloma</taxon>
    </lineage>
</organism>
<evidence type="ECO:0000313" key="2">
    <source>
        <dbReference type="Proteomes" id="UP000053424"/>
    </source>
</evidence>
<keyword evidence="2" id="KW-1185">Reference proteome</keyword>
<evidence type="ECO:0000313" key="1">
    <source>
        <dbReference type="EMBL" id="KIM35457.1"/>
    </source>
</evidence>
<reference evidence="2" key="2">
    <citation type="submission" date="2015-01" db="EMBL/GenBank/DDBJ databases">
        <title>Evolutionary Origins and Diversification of the Mycorrhizal Mutualists.</title>
        <authorList>
            <consortium name="DOE Joint Genome Institute"/>
            <consortium name="Mycorrhizal Genomics Consortium"/>
            <person name="Kohler A."/>
            <person name="Kuo A."/>
            <person name="Nagy L.G."/>
            <person name="Floudas D."/>
            <person name="Copeland A."/>
            <person name="Barry K.W."/>
            <person name="Cichocki N."/>
            <person name="Veneault-Fourrey C."/>
            <person name="LaButti K."/>
            <person name="Lindquist E.A."/>
            <person name="Lipzen A."/>
            <person name="Lundell T."/>
            <person name="Morin E."/>
            <person name="Murat C."/>
            <person name="Riley R."/>
            <person name="Ohm R."/>
            <person name="Sun H."/>
            <person name="Tunlid A."/>
            <person name="Henrissat B."/>
            <person name="Grigoriev I.V."/>
            <person name="Hibbett D.S."/>
            <person name="Martin F."/>
        </authorList>
    </citation>
    <scope>NUCLEOTIDE SEQUENCE [LARGE SCALE GENOMIC DNA]</scope>
    <source>
        <strain evidence="2">h7</strain>
    </source>
</reference>